<evidence type="ECO:0000313" key="2">
    <source>
        <dbReference type="EMBL" id="CAG6568698.1"/>
    </source>
</evidence>
<dbReference type="AlphaFoldDB" id="A0A8D8JDL1"/>
<proteinExistence type="predicted"/>
<reference evidence="2" key="1">
    <citation type="submission" date="2021-05" db="EMBL/GenBank/DDBJ databases">
        <authorList>
            <person name="Alioto T."/>
            <person name="Alioto T."/>
            <person name="Gomez Garrido J."/>
        </authorList>
    </citation>
    <scope>NUCLEOTIDE SEQUENCE</scope>
</reference>
<evidence type="ECO:0000256" key="1">
    <source>
        <dbReference type="SAM" id="MobiDB-lite"/>
    </source>
</evidence>
<accession>A0A8D8JDL1</accession>
<dbReference type="EMBL" id="HBUE01174966">
    <property type="protein sequence ID" value="CAG6517174.1"/>
    <property type="molecule type" value="Transcribed_RNA"/>
</dbReference>
<feature type="region of interest" description="Disordered" evidence="1">
    <location>
        <begin position="32"/>
        <end position="142"/>
    </location>
</feature>
<name>A0A8D8JDL1_CULPI</name>
<protein>
    <submittedName>
        <fullName evidence="2">(northern house mosquito) hypothetical protein</fullName>
    </submittedName>
</protein>
<feature type="compositionally biased region" description="Basic residues" evidence="1">
    <location>
        <begin position="40"/>
        <end position="50"/>
    </location>
</feature>
<feature type="compositionally biased region" description="Basic and acidic residues" evidence="1">
    <location>
        <begin position="125"/>
        <end position="134"/>
    </location>
</feature>
<feature type="compositionally biased region" description="Basic residues" evidence="1">
    <location>
        <begin position="87"/>
        <end position="100"/>
    </location>
</feature>
<sequence length="142" mass="17086">MLIRFSGSASKTWERVTSIFSDYLWKFVQRPAAAIEMPRSKRRHHSRSRSRSSGGYREKRPKRHLDSPAGDESDSKRSNVSFDGSSRRRRERSKRSHHRRSPDSSRRRNRHREDKSSRRQHHNKERKEREDRTPVKIKSWPP</sequence>
<organism evidence="2">
    <name type="scientific">Culex pipiens</name>
    <name type="common">House mosquito</name>
    <dbReference type="NCBI Taxonomy" id="7175"/>
    <lineage>
        <taxon>Eukaryota</taxon>
        <taxon>Metazoa</taxon>
        <taxon>Ecdysozoa</taxon>
        <taxon>Arthropoda</taxon>
        <taxon>Hexapoda</taxon>
        <taxon>Insecta</taxon>
        <taxon>Pterygota</taxon>
        <taxon>Neoptera</taxon>
        <taxon>Endopterygota</taxon>
        <taxon>Diptera</taxon>
        <taxon>Nematocera</taxon>
        <taxon>Culicoidea</taxon>
        <taxon>Culicidae</taxon>
        <taxon>Culicinae</taxon>
        <taxon>Culicini</taxon>
        <taxon>Culex</taxon>
        <taxon>Culex</taxon>
    </lineage>
</organism>
<feature type="compositionally biased region" description="Basic and acidic residues" evidence="1">
    <location>
        <begin position="101"/>
        <end position="117"/>
    </location>
</feature>
<dbReference type="EMBL" id="HBUE01280490">
    <property type="protein sequence ID" value="CAG6568698.1"/>
    <property type="molecule type" value="Transcribed_RNA"/>
</dbReference>